<protein>
    <submittedName>
        <fullName evidence="2">Methyltransferase domain protein</fullName>
    </submittedName>
</protein>
<keyword evidence="3" id="KW-1185">Reference proteome</keyword>
<dbReference type="CDD" id="cd02440">
    <property type="entry name" value="AdoMet_MTases"/>
    <property type="match status" value="1"/>
</dbReference>
<dbReference type="InterPro" id="IPR029063">
    <property type="entry name" value="SAM-dependent_MTases_sf"/>
</dbReference>
<reference evidence="2 3" key="1">
    <citation type="submission" date="2017-03" db="EMBL/GenBank/DDBJ databases">
        <authorList>
            <person name="Afonso C.L."/>
            <person name="Miller P.J."/>
            <person name="Scott M.A."/>
            <person name="Spackman E."/>
            <person name="Goraichik I."/>
            <person name="Dimitrov K.M."/>
            <person name="Suarez D.L."/>
            <person name="Swayne D.E."/>
        </authorList>
    </citation>
    <scope>NUCLEOTIDE SEQUENCE [LARGE SCALE GENOMIC DNA]</scope>
    <source>
        <strain evidence="2 3">CECT 7450</strain>
    </source>
</reference>
<proteinExistence type="predicted"/>
<feature type="domain" description="Methyltransferase" evidence="1">
    <location>
        <begin position="65"/>
        <end position="145"/>
    </location>
</feature>
<dbReference type="GO" id="GO:0032259">
    <property type="term" value="P:methylation"/>
    <property type="evidence" value="ECO:0007669"/>
    <property type="project" value="UniProtKB-KW"/>
</dbReference>
<dbReference type="SUPFAM" id="SSF53335">
    <property type="entry name" value="S-adenosyl-L-methionine-dependent methyltransferases"/>
    <property type="match status" value="1"/>
</dbReference>
<dbReference type="Gene3D" id="3.40.50.150">
    <property type="entry name" value="Vaccinia Virus protein VP39"/>
    <property type="match status" value="1"/>
</dbReference>
<gene>
    <name evidence="2" type="ORF">ROA7450_03238</name>
</gene>
<dbReference type="AlphaFoldDB" id="A0A1X6ZV73"/>
<accession>A0A1X6ZV73</accession>
<organism evidence="2 3">
    <name type="scientific">Roseovarius albus</name>
    <dbReference type="NCBI Taxonomy" id="1247867"/>
    <lineage>
        <taxon>Bacteria</taxon>
        <taxon>Pseudomonadati</taxon>
        <taxon>Pseudomonadota</taxon>
        <taxon>Alphaproteobacteria</taxon>
        <taxon>Rhodobacterales</taxon>
        <taxon>Roseobacteraceae</taxon>
        <taxon>Roseovarius</taxon>
    </lineage>
</organism>
<evidence type="ECO:0000313" key="2">
    <source>
        <dbReference type="EMBL" id="SLN62016.1"/>
    </source>
</evidence>
<dbReference type="RefSeq" id="WP_085806917.1">
    <property type="nucleotide sequence ID" value="NZ_FWFX01000011.1"/>
</dbReference>
<dbReference type="Proteomes" id="UP000193061">
    <property type="component" value="Unassembled WGS sequence"/>
</dbReference>
<dbReference type="Pfam" id="PF13649">
    <property type="entry name" value="Methyltransf_25"/>
    <property type="match status" value="1"/>
</dbReference>
<evidence type="ECO:0000259" key="1">
    <source>
        <dbReference type="Pfam" id="PF13649"/>
    </source>
</evidence>
<keyword evidence="2" id="KW-0489">Methyltransferase</keyword>
<dbReference type="GO" id="GO:0008168">
    <property type="term" value="F:methyltransferase activity"/>
    <property type="evidence" value="ECO:0007669"/>
    <property type="project" value="UniProtKB-KW"/>
</dbReference>
<keyword evidence="2" id="KW-0808">Transferase</keyword>
<sequence>MKSKSKGQTLLENAYKLATPTDNKAYYNEFAETYDAEFANALGWEYPNAIATVYRENADSDHLPIADIGCGTGLVAEALGFKPDHIDGIDISEEMLATPRKKSLYRKTIQADLMGDHAPIKNDYGAVVSAGTFTSGHVGPDPLERLLDIGRSGALFVIGVNRAFYLEAGFDPVIRDLEARGSITDLRVTEVPMYNKAGHDHSSDKAFALCYRKRPSD</sequence>
<evidence type="ECO:0000313" key="3">
    <source>
        <dbReference type="Proteomes" id="UP000193061"/>
    </source>
</evidence>
<name>A0A1X6ZV73_9RHOB</name>
<dbReference type="EMBL" id="FWFX01000011">
    <property type="protein sequence ID" value="SLN62016.1"/>
    <property type="molecule type" value="Genomic_DNA"/>
</dbReference>
<dbReference type="OrthoDB" id="9807911at2"/>
<dbReference type="InterPro" id="IPR041698">
    <property type="entry name" value="Methyltransf_25"/>
</dbReference>